<organism evidence="1 2">
    <name type="scientific">Gracilibacillus salitolerans</name>
    <dbReference type="NCBI Taxonomy" id="2663022"/>
    <lineage>
        <taxon>Bacteria</taxon>
        <taxon>Bacillati</taxon>
        <taxon>Bacillota</taxon>
        <taxon>Bacilli</taxon>
        <taxon>Bacillales</taxon>
        <taxon>Bacillaceae</taxon>
        <taxon>Gracilibacillus</taxon>
    </lineage>
</organism>
<name>A0A5Q2TJM2_9BACI</name>
<dbReference type="Proteomes" id="UP000339690">
    <property type="component" value="Chromosome"/>
</dbReference>
<accession>A0A5Q2TJM2</accession>
<dbReference type="KEGG" id="grc:GI584_14250"/>
<dbReference type="AlphaFoldDB" id="A0A5Q2TJM2"/>
<evidence type="ECO:0008006" key="3">
    <source>
        <dbReference type="Google" id="ProtNLM"/>
    </source>
</evidence>
<evidence type="ECO:0000313" key="1">
    <source>
        <dbReference type="EMBL" id="QGH35134.1"/>
    </source>
</evidence>
<reference evidence="1 2" key="1">
    <citation type="submission" date="2019-11" db="EMBL/GenBank/DDBJ databases">
        <title>Gracilibacillus salitolerans sp. nov., a moderate halophile isolated from a saline soil in northwest China.</title>
        <authorList>
            <person name="Gan L."/>
        </authorList>
    </citation>
    <scope>NUCLEOTIDE SEQUENCE [LARGE SCALE GENOMIC DNA]</scope>
    <source>
        <strain evidence="1 2">SCU50</strain>
    </source>
</reference>
<dbReference type="RefSeq" id="WP_153791608.1">
    <property type="nucleotide sequence ID" value="NZ_CP045915.1"/>
</dbReference>
<evidence type="ECO:0000313" key="2">
    <source>
        <dbReference type="Proteomes" id="UP000339690"/>
    </source>
</evidence>
<gene>
    <name evidence="1" type="ORF">GI584_14250</name>
</gene>
<proteinExistence type="predicted"/>
<protein>
    <recommendedName>
        <fullName evidence="3">DUF3168 domain-containing protein</fullName>
    </recommendedName>
</protein>
<keyword evidence="2" id="KW-1185">Reference proteome</keyword>
<dbReference type="EMBL" id="CP045915">
    <property type="protein sequence ID" value="QGH35134.1"/>
    <property type="molecule type" value="Genomic_DNA"/>
</dbReference>
<sequence length="110" mass="12814">MSIKKILREALLPINIPVSAMTNNNSDDEYIVYNEYNQASALNADDDELSTKYFYQVDVYSTGDFTDIVEEVKDRLKVVGFNRIFESETYDNDAQKFRKILRFSYATDIE</sequence>